<dbReference type="EMBL" id="CASHSV030000716">
    <property type="protein sequence ID" value="CAJ2673608.1"/>
    <property type="molecule type" value="Genomic_DNA"/>
</dbReference>
<comment type="caution">
    <text evidence="1">The sequence shown here is derived from an EMBL/GenBank/DDBJ whole genome shotgun (WGS) entry which is preliminary data.</text>
</comment>
<proteinExistence type="predicted"/>
<keyword evidence="2" id="KW-1185">Reference proteome</keyword>
<reference evidence="1" key="1">
    <citation type="submission" date="2023-10" db="EMBL/GenBank/DDBJ databases">
        <authorList>
            <person name="Rodriguez Cubillos JULIANA M."/>
            <person name="De Vega J."/>
        </authorList>
    </citation>
    <scope>NUCLEOTIDE SEQUENCE</scope>
</reference>
<dbReference type="Proteomes" id="UP001177021">
    <property type="component" value="Unassembled WGS sequence"/>
</dbReference>
<organism evidence="1 2">
    <name type="scientific">Trifolium pratense</name>
    <name type="common">Red clover</name>
    <dbReference type="NCBI Taxonomy" id="57577"/>
    <lineage>
        <taxon>Eukaryota</taxon>
        <taxon>Viridiplantae</taxon>
        <taxon>Streptophyta</taxon>
        <taxon>Embryophyta</taxon>
        <taxon>Tracheophyta</taxon>
        <taxon>Spermatophyta</taxon>
        <taxon>Magnoliopsida</taxon>
        <taxon>eudicotyledons</taxon>
        <taxon>Gunneridae</taxon>
        <taxon>Pentapetalae</taxon>
        <taxon>rosids</taxon>
        <taxon>fabids</taxon>
        <taxon>Fabales</taxon>
        <taxon>Fabaceae</taxon>
        <taxon>Papilionoideae</taxon>
        <taxon>50 kb inversion clade</taxon>
        <taxon>NPAAA clade</taxon>
        <taxon>Hologalegina</taxon>
        <taxon>IRL clade</taxon>
        <taxon>Trifolieae</taxon>
        <taxon>Trifolium</taxon>
    </lineage>
</organism>
<evidence type="ECO:0000313" key="2">
    <source>
        <dbReference type="Proteomes" id="UP001177021"/>
    </source>
</evidence>
<accession>A0ACB0LYZ0</accession>
<protein>
    <submittedName>
        <fullName evidence="1">Uncharacterized protein</fullName>
    </submittedName>
</protein>
<sequence>MHQCHSSLIPPRSFTNKKVTQLLKVFQFTDFQWHRLQASASNIQMDSGNLVISVSDTSRERRCFSSPIESAEGFVDARGYVAALALGAQGVCSFANPLYKRKVIKLDETEYTDVFGRARWPGAPHRVLKTPFFKEWRSLPTHESEANKPFIGHSTIRGVFLSFRRAGFQKANMKQV</sequence>
<gene>
    <name evidence="1" type="ORF">MILVUS5_LOCUS37041</name>
</gene>
<name>A0ACB0LYZ0_TRIPR</name>
<evidence type="ECO:0000313" key="1">
    <source>
        <dbReference type="EMBL" id="CAJ2673608.1"/>
    </source>
</evidence>